<evidence type="ECO:0000256" key="1">
    <source>
        <dbReference type="SAM" id="MobiDB-lite"/>
    </source>
</evidence>
<reference evidence="2" key="1">
    <citation type="journal article" date="2020" name="Stud. Mycol.">
        <title>101 Dothideomycetes genomes: a test case for predicting lifestyles and emergence of pathogens.</title>
        <authorList>
            <person name="Haridas S."/>
            <person name="Albert R."/>
            <person name="Binder M."/>
            <person name="Bloem J."/>
            <person name="Labutti K."/>
            <person name="Salamov A."/>
            <person name="Andreopoulos B."/>
            <person name="Baker S."/>
            <person name="Barry K."/>
            <person name="Bills G."/>
            <person name="Bluhm B."/>
            <person name="Cannon C."/>
            <person name="Castanera R."/>
            <person name="Culley D."/>
            <person name="Daum C."/>
            <person name="Ezra D."/>
            <person name="Gonzalez J."/>
            <person name="Henrissat B."/>
            <person name="Kuo A."/>
            <person name="Liang C."/>
            <person name="Lipzen A."/>
            <person name="Lutzoni F."/>
            <person name="Magnuson J."/>
            <person name="Mondo S."/>
            <person name="Nolan M."/>
            <person name="Ohm R."/>
            <person name="Pangilinan J."/>
            <person name="Park H.-J."/>
            <person name="Ramirez L."/>
            <person name="Alfaro M."/>
            <person name="Sun H."/>
            <person name="Tritt A."/>
            <person name="Yoshinaga Y."/>
            <person name="Zwiers L.-H."/>
            <person name="Turgeon B."/>
            <person name="Goodwin S."/>
            <person name="Spatafora J."/>
            <person name="Crous P."/>
            <person name="Grigoriev I."/>
        </authorList>
    </citation>
    <scope>NUCLEOTIDE SEQUENCE</scope>
    <source>
        <strain evidence="2">SCOH1-5</strain>
    </source>
</reference>
<keyword evidence="3" id="KW-1185">Reference proteome</keyword>
<sequence>MFAIHHDKRVRQTVLVAALLSISRTTDHKTVIMAPPIQRSASAPPQIILARDSGDAADIQISPAKHQPSLSLRTTDMINDAFPELEAQRDTNEEPNTTTSNSQEPQAAFASPSCSSSASTARDTSQNTFESDARHHTSPPEFEEIELSSDEPPPPYQCLQHDFEDRIISRVLVEAIFPPDPLWSPLRDGRPTTRPHKRFDHIVSLWPSTTLSEFKDVLMTGIKDRISASRTYRLRSAEVMQVWLYMEWGEIERSFLGFKCRKSKRVDVDESNWSTIVAALRGKTFNGVLKTMYWREVHLTEAERQKQQAVAQMYRNILRPYAAW</sequence>
<dbReference type="OrthoDB" id="3648359at2759"/>
<gene>
    <name evidence="2" type="ORF">CERZMDRAFT_96831</name>
</gene>
<dbReference type="AlphaFoldDB" id="A0A6A6FIB4"/>
<dbReference type="Proteomes" id="UP000799539">
    <property type="component" value="Unassembled WGS sequence"/>
</dbReference>
<accession>A0A6A6FIB4</accession>
<dbReference type="EMBL" id="ML992671">
    <property type="protein sequence ID" value="KAF2213162.1"/>
    <property type="molecule type" value="Genomic_DNA"/>
</dbReference>
<feature type="region of interest" description="Disordered" evidence="1">
    <location>
        <begin position="85"/>
        <end position="159"/>
    </location>
</feature>
<evidence type="ECO:0000313" key="2">
    <source>
        <dbReference type="EMBL" id="KAF2213162.1"/>
    </source>
</evidence>
<feature type="compositionally biased region" description="Low complexity" evidence="1">
    <location>
        <begin position="94"/>
        <end position="121"/>
    </location>
</feature>
<organism evidence="2 3">
    <name type="scientific">Cercospora zeae-maydis SCOH1-5</name>
    <dbReference type="NCBI Taxonomy" id="717836"/>
    <lineage>
        <taxon>Eukaryota</taxon>
        <taxon>Fungi</taxon>
        <taxon>Dikarya</taxon>
        <taxon>Ascomycota</taxon>
        <taxon>Pezizomycotina</taxon>
        <taxon>Dothideomycetes</taxon>
        <taxon>Dothideomycetidae</taxon>
        <taxon>Mycosphaerellales</taxon>
        <taxon>Mycosphaerellaceae</taxon>
        <taxon>Cercospora</taxon>
    </lineage>
</organism>
<proteinExistence type="predicted"/>
<name>A0A6A6FIB4_9PEZI</name>
<evidence type="ECO:0000313" key="3">
    <source>
        <dbReference type="Proteomes" id="UP000799539"/>
    </source>
</evidence>
<protein>
    <submittedName>
        <fullName evidence="2">Uncharacterized protein</fullName>
    </submittedName>
</protein>